<dbReference type="eggNOG" id="KOG4237">
    <property type="taxonomic scope" value="Eukaryota"/>
</dbReference>
<evidence type="ECO:0000313" key="19">
    <source>
        <dbReference type="EMBL" id="KJE90120.1"/>
    </source>
</evidence>
<sequence>MQQVVCGPTTQVPINIPPNSASLTISGISSISANSFNGLTSLFTLEMTGCSFSSLPAGLFAQLRNLDRLNLQDNQITQLAAGSFAGLYSLSRLTLDNSAITTLDSQAFDGLTALYQLSLASSSLSMISTLTFSGMPALRVLFLSNNAITAIPAGAFYSLSRLDFLDLSYNAITAIAAGAFSGLSQLGSLNLANNQLTTLPPGLFQGMGSVWSIALSSNNFTFGGNSLAPPSTYGSASDPIPCDAACATCFDAGASSCCPAFCLRCSSASTCTICYDGYVLNGAACVATAATNMTLSVASQSAASATSVRFLASLASVASVTSVAPFVSSASVASAKSAASASSVSAVSVSSVSVKSVNSQFVSTLPVLTQPALSSTSAIVPPAVSTTPSSSHSGDSPATNSNHSSDSNTPLVIGLIVNSVVLLIVIIVLIVMVVRRRNQNQLFQDKPSARFAYDAERDLLPMTSVTIPAASDAHVPASAFSATYQAQASDRLAPLVATEHLRDALTLDKTLGSGAFGVVVLGHLPRDLVPSSARHLLQEPSQQVLDVAVKCLQPNATEKSRIEFVEEARMVARLNHPNIIQSIAALLDAEPYMNVLELMPHGDLRELLKKSSAATLQWTRGEFAHVLGQVAGALSYLESIRFVHRDIAARNCLVGPGLTVKLADFGLSRTLAEESDYYRMESKGRLPVKWMAPECLNFRKFTHQSDVWAFGVLAWEVYSYGAVPYGQLKGPEVLTQILGGQRLAKPSACTPEDYKRLLLCWELDPHSRSSPSQLHEYFAGISANQTVRDIGALITRS</sequence>
<feature type="compositionally biased region" description="Low complexity" evidence="16">
    <location>
        <begin position="383"/>
        <end position="399"/>
    </location>
</feature>
<dbReference type="eggNOG" id="KOG1026">
    <property type="taxonomic scope" value="Eukaryota"/>
</dbReference>
<dbReference type="PRINTS" id="PR00109">
    <property type="entry name" value="TYRKINASE"/>
</dbReference>
<comment type="subcellular location">
    <subcellularLocation>
        <location evidence="2">Endomembrane system</location>
    </subcellularLocation>
    <subcellularLocation>
        <location evidence="1">Membrane</location>
        <topology evidence="1">Single-pass membrane protein</topology>
    </subcellularLocation>
</comment>
<dbReference type="Gene3D" id="1.10.510.10">
    <property type="entry name" value="Transferase(Phosphotransferase) domain 1"/>
    <property type="match status" value="1"/>
</dbReference>
<dbReference type="GO" id="GO:0050793">
    <property type="term" value="P:regulation of developmental process"/>
    <property type="evidence" value="ECO:0007669"/>
    <property type="project" value="UniProtKB-ARBA"/>
</dbReference>
<dbReference type="Pfam" id="PF07714">
    <property type="entry name" value="PK_Tyr_Ser-Thr"/>
    <property type="match status" value="1"/>
</dbReference>
<keyword evidence="7" id="KW-0677">Repeat</keyword>
<dbReference type="EMBL" id="KE346361">
    <property type="protein sequence ID" value="KJE90120.1"/>
    <property type="molecule type" value="Genomic_DNA"/>
</dbReference>
<dbReference type="PhylomeDB" id="A0A0D2WJD8"/>
<keyword evidence="13" id="KW-0829">Tyrosine-protein kinase</keyword>
<evidence type="ECO:0000256" key="17">
    <source>
        <dbReference type="SAM" id="Phobius"/>
    </source>
</evidence>
<dbReference type="InterPro" id="IPR006212">
    <property type="entry name" value="Furin_repeat"/>
</dbReference>
<evidence type="ECO:0000256" key="13">
    <source>
        <dbReference type="ARBA" id="ARBA00023137"/>
    </source>
</evidence>
<dbReference type="GO" id="GO:0051897">
    <property type="term" value="P:positive regulation of phosphatidylinositol 3-kinase/protein kinase B signal transduction"/>
    <property type="evidence" value="ECO:0007669"/>
    <property type="project" value="TreeGrafter"/>
</dbReference>
<evidence type="ECO:0000256" key="1">
    <source>
        <dbReference type="ARBA" id="ARBA00004167"/>
    </source>
</evidence>
<dbReference type="AlphaFoldDB" id="A0A0D2WJD8"/>
<dbReference type="SUPFAM" id="SSF56112">
    <property type="entry name" value="Protein kinase-like (PK-like)"/>
    <property type="match status" value="1"/>
</dbReference>
<keyword evidence="8" id="KW-0547">Nucleotide-binding</keyword>
<proteinExistence type="predicted"/>
<evidence type="ECO:0000256" key="7">
    <source>
        <dbReference type="ARBA" id="ARBA00022737"/>
    </source>
</evidence>
<dbReference type="Pfam" id="PF13855">
    <property type="entry name" value="LRR_8"/>
    <property type="match status" value="2"/>
</dbReference>
<evidence type="ECO:0000256" key="4">
    <source>
        <dbReference type="ARBA" id="ARBA00022679"/>
    </source>
</evidence>
<dbReference type="InterPro" id="IPR003591">
    <property type="entry name" value="Leu-rich_rpt_typical-subtyp"/>
</dbReference>
<dbReference type="InterPro" id="IPR001611">
    <property type="entry name" value="Leu-rich_rpt"/>
</dbReference>
<dbReference type="OrthoDB" id="1668230at2759"/>
<dbReference type="PROSITE" id="PS51450">
    <property type="entry name" value="LRR"/>
    <property type="match status" value="3"/>
</dbReference>
<feature type="region of interest" description="Disordered" evidence="16">
    <location>
        <begin position="383"/>
        <end position="405"/>
    </location>
</feature>
<keyword evidence="15" id="KW-0325">Glycoprotein</keyword>
<keyword evidence="5 17" id="KW-0812">Transmembrane</keyword>
<dbReference type="GO" id="GO:0043235">
    <property type="term" value="C:receptor complex"/>
    <property type="evidence" value="ECO:0007669"/>
    <property type="project" value="TreeGrafter"/>
</dbReference>
<protein>
    <submittedName>
        <fullName evidence="19">TKL protein kinase</fullName>
    </submittedName>
</protein>
<dbReference type="SMART" id="SM00219">
    <property type="entry name" value="TyrKc"/>
    <property type="match status" value="1"/>
</dbReference>
<dbReference type="CDD" id="cd00064">
    <property type="entry name" value="FU"/>
    <property type="match status" value="1"/>
</dbReference>
<evidence type="ECO:0000256" key="6">
    <source>
        <dbReference type="ARBA" id="ARBA00022729"/>
    </source>
</evidence>
<dbReference type="Proteomes" id="UP000008743">
    <property type="component" value="Unassembled WGS sequence"/>
</dbReference>
<dbReference type="PANTHER" id="PTHR24416:SF349">
    <property type="entry name" value="TYROSINE-PROTEIN KINASE RYK"/>
    <property type="match status" value="1"/>
</dbReference>
<keyword evidence="4" id="KW-0808">Transferase</keyword>
<reference evidence="20" key="1">
    <citation type="submission" date="2011-02" db="EMBL/GenBank/DDBJ databases">
        <title>The Genome Sequence of Capsaspora owczarzaki ATCC 30864.</title>
        <authorList>
            <person name="Russ C."/>
            <person name="Cuomo C."/>
            <person name="Burger G."/>
            <person name="Gray M.W."/>
            <person name="Holland P.W.H."/>
            <person name="King N."/>
            <person name="Lang F.B.F."/>
            <person name="Roger A.J."/>
            <person name="Ruiz-Trillo I."/>
            <person name="Young S.K."/>
            <person name="Zeng Q."/>
            <person name="Gargeya S."/>
            <person name="Alvarado L."/>
            <person name="Berlin A."/>
            <person name="Chapman S.B."/>
            <person name="Chen Z."/>
            <person name="Freedman E."/>
            <person name="Gellesch M."/>
            <person name="Goldberg J."/>
            <person name="Griggs A."/>
            <person name="Gujja S."/>
            <person name="Heilman E."/>
            <person name="Heiman D."/>
            <person name="Howarth C."/>
            <person name="Mehta T."/>
            <person name="Neiman D."/>
            <person name="Pearson M."/>
            <person name="Roberts A."/>
            <person name="Saif S."/>
            <person name="Shea T."/>
            <person name="Shenoy N."/>
            <person name="Sisk P."/>
            <person name="Stolte C."/>
            <person name="Sykes S."/>
            <person name="White J."/>
            <person name="Yandava C."/>
            <person name="Haas B."/>
            <person name="Nusbaum C."/>
            <person name="Birren B."/>
        </authorList>
    </citation>
    <scope>NUCLEOTIDE SEQUENCE</scope>
    <source>
        <strain evidence="20">ATCC 30864</strain>
    </source>
</reference>
<dbReference type="PROSITE" id="PS00109">
    <property type="entry name" value="PROTEIN_KINASE_TYR"/>
    <property type="match status" value="1"/>
</dbReference>
<dbReference type="InterPro" id="IPR032675">
    <property type="entry name" value="LRR_dom_sf"/>
</dbReference>
<dbReference type="GO" id="GO:0005886">
    <property type="term" value="C:plasma membrane"/>
    <property type="evidence" value="ECO:0007669"/>
    <property type="project" value="TreeGrafter"/>
</dbReference>
<dbReference type="GO" id="GO:0048468">
    <property type="term" value="P:cell development"/>
    <property type="evidence" value="ECO:0007669"/>
    <property type="project" value="UniProtKB-ARBA"/>
</dbReference>
<dbReference type="PANTHER" id="PTHR24416">
    <property type="entry name" value="TYROSINE-PROTEIN KINASE RECEPTOR"/>
    <property type="match status" value="1"/>
</dbReference>
<evidence type="ECO:0000256" key="9">
    <source>
        <dbReference type="ARBA" id="ARBA00022777"/>
    </source>
</evidence>
<dbReference type="SUPFAM" id="SSF57184">
    <property type="entry name" value="Growth factor receptor domain"/>
    <property type="match status" value="1"/>
</dbReference>
<dbReference type="SMART" id="SM00369">
    <property type="entry name" value="LRR_TYP"/>
    <property type="match status" value="7"/>
</dbReference>
<evidence type="ECO:0000256" key="5">
    <source>
        <dbReference type="ARBA" id="ARBA00022692"/>
    </source>
</evidence>
<dbReference type="InterPro" id="IPR050122">
    <property type="entry name" value="RTK"/>
</dbReference>
<dbReference type="STRING" id="595528.A0A0D2WJD8"/>
<evidence type="ECO:0000256" key="14">
    <source>
        <dbReference type="ARBA" id="ARBA00023170"/>
    </source>
</evidence>
<dbReference type="InParanoid" id="A0A0D2WJD8"/>
<evidence type="ECO:0000256" key="11">
    <source>
        <dbReference type="ARBA" id="ARBA00022989"/>
    </source>
</evidence>
<evidence type="ECO:0000256" key="15">
    <source>
        <dbReference type="ARBA" id="ARBA00023180"/>
    </source>
</evidence>
<dbReference type="CDD" id="cd00192">
    <property type="entry name" value="PTKc"/>
    <property type="match status" value="1"/>
</dbReference>
<evidence type="ECO:0000256" key="8">
    <source>
        <dbReference type="ARBA" id="ARBA00022741"/>
    </source>
</evidence>
<dbReference type="InterPro" id="IPR001245">
    <property type="entry name" value="Ser-Thr/Tyr_kinase_cat_dom"/>
</dbReference>
<keyword evidence="20" id="KW-1185">Reference proteome</keyword>
<evidence type="ECO:0000256" key="10">
    <source>
        <dbReference type="ARBA" id="ARBA00022840"/>
    </source>
</evidence>
<keyword evidence="10" id="KW-0067">ATP-binding</keyword>
<feature type="transmembrane region" description="Helical" evidence="17">
    <location>
        <begin position="411"/>
        <end position="434"/>
    </location>
</feature>
<dbReference type="GO" id="GO:0004714">
    <property type="term" value="F:transmembrane receptor protein tyrosine kinase activity"/>
    <property type="evidence" value="ECO:0007669"/>
    <property type="project" value="TreeGrafter"/>
</dbReference>
<dbReference type="InterPro" id="IPR011009">
    <property type="entry name" value="Kinase-like_dom_sf"/>
</dbReference>
<name>A0A0D2WJD8_CAPO3</name>
<dbReference type="InterPro" id="IPR008266">
    <property type="entry name" value="Tyr_kinase_AS"/>
</dbReference>
<evidence type="ECO:0000256" key="16">
    <source>
        <dbReference type="SAM" id="MobiDB-lite"/>
    </source>
</evidence>
<gene>
    <name evidence="19" type="ORF">CAOG_001470</name>
</gene>
<keyword evidence="3" id="KW-0433">Leucine-rich repeat</keyword>
<dbReference type="GO" id="GO:0007169">
    <property type="term" value="P:cell surface receptor protein tyrosine kinase signaling pathway"/>
    <property type="evidence" value="ECO:0007669"/>
    <property type="project" value="TreeGrafter"/>
</dbReference>
<keyword evidence="11 17" id="KW-1133">Transmembrane helix</keyword>
<keyword evidence="6" id="KW-0732">Signal</keyword>
<evidence type="ECO:0000256" key="2">
    <source>
        <dbReference type="ARBA" id="ARBA00004308"/>
    </source>
</evidence>
<dbReference type="GO" id="GO:0012505">
    <property type="term" value="C:endomembrane system"/>
    <property type="evidence" value="ECO:0007669"/>
    <property type="project" value="UniProtKB-SubCell"/>
</dbReference>
<keyword evidence="9 19" id="KW-0418">Kinase</keyword>
<dbReference type="FunFam" id="1.10.510.10:FF:001512">
    <property type="entry name" value="Receptor tyrosine-protein kinase erbB-2"/>
    <property type="match status" value="1"/>
</dbReference>
<evidence type="ECO:0000259" key="18">
    <source>
        <dbReference type="PROSITE" id="PS50011"/>
    </source>
</evidence>
<dbReference type="Pfam" id="PF00560">
    <property type="entry name" value="LRR_1"/>
    <property type="match status" value="1"/>
</dbReference>
<accession>A0A0D2WJD8</accession>
<dbReference type="PROSITE" id="PS50011">
    <property type="entry name" value="PROTEIN_KINASE_DOM"/>
    <property type="match status" value="1"/>
</dbReference>
<dbReference type="FunFam" id="3.80.10.10:FF:001164">
    <property type="entry name" value="GH01279p"/>
    <property type="match status" value="1"/>
</dbReference>
<dbReference type="Gene3D" id="3.80.10.10">
    <property type="entry name" value="Ribonuclease Inhibitor"/>
    <property type="match status" value="2"/>
</dbReference>
<dbReference type="Gene3D" id="3.30.200.20">
    <property type="entry name" value="Phosphorylase Kinase, domain 1"/>
    <property type="match status" value="1"/>
</dbReference>
<dbReference type="SUPFAM" id="SSF52058">
    <property type="entry name" value="L domain-like"/>
    <property type="match status" value="1"/>
</dbReference>
<dbReference type="InterPro" id="IPR009030">
    <property type="entry name" value="Growth_fac_rcpt_cys_sf"/>
</dbReference>
<organism evidence="19 20">
    <name type="scientific">Capsaspora owczarzaki (strain ATCC 30864)</name>
    <dbReference type="NCBI Taxonomy" id="595528"/>
    <lineage>
        <taxon>Eukaryota</taxon>
        <taxon>Filasterea</taxon>
        <taxon>Capsaspora</taxon>
    </lineage>
</organism>
<keyword evidence="14" id="KW-0675">Receptor</keyword>
<evidence type="ECO:0000313" key="20">
    <source>
        <dbReference type="Proteomes" id="UP000008743"/>
    </source>
</evidence>
<dbReference type="InterPro" id="IPR000719">
    <property type="entry name" value="Prot_kinase_dom"/>
</dbReference>
<feature type="domain" description="Protein kinase" evidence="18">
    <location>
        <begin position="505"/>
        <end position="778"/>
    </location>
</feature>
<evidence type="ECO:0000256" key="12">
    <source>
        <dbReference type="ARBA" id="ARBA00023136"/>
    </source>
</evidence>
<dbReference type="GO" id="GO:0005524">
    <property type="term" value="F:ATP binding"/>
    <property type="evidence" value="ECO:0007669"/>
    <property type="project" value="UniProtKB-KW"/>
</dbReference>
<dbReference type="InterPro" id="IPR020635">
    <property type="entry name" value="Tyr_kinase_cat_dom"/>
</dbReference>
<keyword evidence="12 17" id="KW-0472">Membrane</keyword>
<evidence type="ECO:0000256" key="3">
    <source>
        <dbReference type="ARBA" id="ARBA00022614"/>
    </source>
</evidence>